<dbReference type="EMBL" id="PFDW01000073">
    <property type="protein sequence ID" value="PJE57895.1"/>
    <property type="molecule type" value="Genomic_DNA"/>
</dbReference>
<organism evidence="3 4">
    <name type="scientific">Candidatus Portnoybacteria bacterium CG10_big_fil_rev_8_21_14_0_10_36_7</name>
    <dbReference type="NCBI Taxonomy" id="1974812"/>
    <lineage>
        <taxon>Bacteria</taxon>
        <taxon>Candidatus Portnoyibacteriota</taxon>
    </lineage>
</organism>
<accession>A0A2M8KDA7</accession>
<reference evidence="4" key="1">
    <citation type="submission" date="2017-09" db="EMBL/GenBank/DDBJ databases">
        <title>Depth-based differentiation of microbial function through sediment-hosted aquifers and enrichment of novel symbionts in the deep terrestrial subsurface.</title>
        <authorList>
            <person name="Probst A.J."/>
            <person name="Ladd B."/>
            <person name="Jarett J.K."/>
            <person name="Geller-Mcgrath D.E."/>
            <person name="Sieber C.M.K."/>
            <person name="Emerson J.B."/>
            <person name="Anantharaman K."/>
            <person name="Thomas B.C."/>
            <person name="Malmstrom R."/>
            <person name="Stieglmeier M."/>
            <person name="Klingl A."/>
            <person name="Woyke T."/>
            <person name="Ryan C.M."/>
            <person name="Banfield J.F."/>
        </authorList>
    </citation>
    <scope>NUCLEOTIDE SEQUENCE [LARGE SCALE GENOMIC DNA]</scope>
</reference>
<evidence type="ECO:0000256" key="1">
    <source>
        <dbReference type="SAM" id="Phobius"/>
    </source>
</evidence>
<gene>
    <name evidence="3" type="ORF">COU81_03600</name>
</gene>
<feature type="domain" description="Bacterial repeat" evidence="2">
    <location>
        <begin position="638"/>
        <end position="690"/>
    </location>
</feature>
<feature type="domain" description="Bacterial repeat" evidence="2">
    <location>
        <begin position="288"/>
        <end position="347"/>
    </location>
</feature>
<dbReference type="Proteomes" id="UP000231450">
    <property type="component" value="Unassembled WGS sequence"/>
</dbReference>
<dbReference type="InterPro" id="IPR044060">
    <property type="entry name" value="Bacterial_rp_domain"/>
</dbReference>
<feature type="domain" description="Bacterial repeat" evidence="2">
    <location>
        <begin position="725"/>
        <end position="781"/>
    </location>
</feature>
<dbReference type="InterPro" id="IPR036116">
    <property type="entry name" value="FN3_sf"/>
</dbReference>
<feature type="transmembrane region" description="Helical" evidence="1">
    <location>
        <begin position="912"/>
        <end position="934"/>
    </location>
</feature>
<proteinExistence type="predicted"/>
<evidence type="ECO:0000313" key="4">
    <source>
        <dbReference type="Proteomes" id="UP000231450"/>
    </source>
</evidence>
<feature type="domain" description="Bacterial repeat" evidence="2">
    <location>
        <begin position="183"/>
        <end position="260"/>
    </location>
</feature>
<feature type="domain" description="Bacterial repeat" evidence="2">
    <location>
        <begin position="548"/>
        <end position="604"/>
    </location>
</feature>
<keyword evidence="1" id="KW-0812">Transmembrane</keyword>
<protein>
    <recommendedName>
        <fullName evidence="2">Bacterial repeat domain-containing protein</fullName>
    </recommendedName>
</protein>
<dbReference type="SUPFAM" id="SSF49265">
    <property type="entry name" value="Fibronectin type III"/>
    <property type="match status" value="1"/>
</dbReference>
<dbReference type="AlphaFoldDB" id="A0A2M8KDA7"/>
<feature type="domain" description="Bacterial repeat" evidence="2">
    <location>
        <begin position="381"/>
        <end position="433"/>
    </location>
</feature>
<comment type="caution">
    <text evidence="3">The sequence shown here is derived from an EMBL/GenBank/DDBJ whole genome shotgun (WGS) entry which is preliminary data.</text>
</comment>
<keyword evidence="1" id="KW-1133">Transmembrane helix</keyword>
<evidence type="ECO:0000313" key="3">
    <source>
        <dbReference type="EMBL" id="PJE57895.1"/>
    </source>
</evidence>
<name>A0A2M8KDA7_9BACT</name>
<sequence length="952" mass="101858">MAKISLKSSNIIQGGLIASFVFLALFVYTGQAKAWSWNYDLSASTDGGGSYLTKVSKNQYQLPSGVSKVRSLYFNSTMSRGGNLSSTDNVDSFEHQIRINIDGTWYGPFTSSCHKKLDTDSNIRGWIPNLNLGSGDHTVKVKRRQKYFDDSNCTDKDWPNADWVERENYSFNIANATTQVSNYNLTVSVNTGGVVNSSPAGISCGADCSESFVANTSVVLTALPSSGYTFSGWSGACSGTNNCSISMSSNKSVGASFTYQNQSSNNYSLNVSKSGNGSIYSNPSGISCGTNSGSCSGIFSEGTTIILNASPDSNYYFAGWAGCDSISGNSCTIYLGNNKSVSATFNYSNNQNYNNYQLSVYRSGNGYVYSNPGGINCGSDCYETYSNGSYVALVASPYSNSYFSYWSGCDSVSGNTCYVSMNSNQSVSAYFSNDYQSSNNYTLNTNVFGSGYVYSSPSGISSCSSNCSASFSSGSYVTLTASSQYGNYFSYWSGCDSVSGNTCTFYMNSNKTAYAYFSGNSSNTYNVTVYTSGNGTVYSIPSGLTCDSGKATCTGSFANNTYVTIKVSPSYGNYFSYWSGDCIGSESSCYLTINKNKSIAANFVNTVNSSSRANLSINRSGSGRVISSPIGVDCGSDCFEQYRINTHVVLTAIPTSNSYFTYWTGCDSVSGLSCYTTLNTDKKVSAVFSDGDGSTGNTNVSTYKLSVIKSGSGQISSNISGISCGSDCSQVYAYGTNVILTASPLAGSKFSYWSNCDSISNNKCIVSVDSSNRKVWAYFASTAVSTVPAVKGVPTAPSGLSCQYADCSPENVTLIWNDNAKDESTYELAYFDGQIGDWSLYNVLPEGIFSASVAKADKSRTWSIRACNSNGCSERTTITLGASQTLNSAASAIGALRPSSKSIGERIYDNRYGITMILMLLLIVILALLIYYILRWRQEMSEASVGINQQIR</sequence>
<evidence type="ECO:0000259" key="2">
    <source>
        <dbReference type="Pfam" id="PF18998"/>
    </source>
</evidence>
<dbReference type="Pfam" id="PF18998">
    <property type="entry name" value="Flg_new_2"/>
    <property type="match status" value="7"/>
</dbReference>
<keyword evidence="1" id="KW-0472">Membrane</keyword>
<feature type="domain" description="Bacterial repeat" evidence="2">
    <location>
        <begin position="465"/>
        <end position="520"/>
    </location>
</feature>